<dbReference type="InterPro" id="IPR050563">
    <property type="entry name" value="4-hydroxybenzoyl-CoA_TE"/>
</dbReference>
<proteinExistence type="inferred from homology"/>
<dbReference type="Gene3D" id="3.10.129.10">
    <property type="entry name" value="Hotdog Thioesterase"/>
    <property type="match status" value="1"/>
</dbReference>
<dbReference type="SUPFAM" id="SSF54637">
    <property type="entry name" value="Thioesterase/thiol ester dehydrase-isomerase"/>
    <property type="match status" value="1"/>
</dbReference>
<comment type="similarity">
    <text evidence="1">Belongs to the 4-hydroxybenzoyl-CoA thioesterase family.</text>
</comment>
<protein>
    <submittedName>
        <fullName evidence="3">Thioesterase family protein</fullName>
    </submittedName>
</protein>
<evidence type="ECO:0000256" key="2">
    <source>
        <dbReference type="ARBA" id="ARBA00022801"/>
    </source>
</evidence>
<dbReference type="Pfam" id="PF13279">
    <property type="entry name" value="4HBT_2"/>
    <property type="match status" value="1"/>
</dbReference>
<dbReference type="EMBL" id="JAGXFD010000001">
    <property type="protein sequence ID" value="MBZ9566498.1"/>
    <property type="molecule type" value="Genomic_DNA"/>
</dbReference>
<dbReference type="PANTHER" id="PTHR31793:SF27">
    <property type="entry name" value="NOVEL THIOESTERASE SUPERFAMILY DOMAIN AND SAPOSIN A-TYPE DOMAIN CONTAINING PROTEIN (0610012H03RIK)"/>
    <property type="match status" value="1"/>
</dbReference>
<dbReference type="PANTHER" id="PTHR31793">
    <property type="entry name" value="4-HYDROXYBENZOYL-COA THIOESTERASE FAMILY MEMBER"/>
    <property type="match status" value="1"/>
</dbReference>
<comment type="caution">
    <text evidence="3">The sequence shown here is derived from an EMBL/GenBank/DDBJ whole genome shotgun (WGS) entry which is preliminary data.</text>
</comment>
<name>A0ABS7WW79_9GAMM</name>
<keyword evidence="4" id="KW-1185">Reference proteome</keyword>
<evidence type="ECO:0000313" key="3">
    <source>
        <dbReference type="EMBL" id="MBZ9566498.1"/>
    </source>
</evidence>
<evidence type="ECO:0000313" key="4">
    <source>
        <dbReference type="Proteomes" id="UP001319883"/>
    </source>
</evidence>
<dbReference type="RefSeq" id="WP_224416450.1">
    <property type="nucleotide sequence ID" value="NZ_JAGXFC010000001.1"/>
</dbReference>
<evidence type="ECO:0000256" key="1">
    <source>
        <dbReference type="ARBA" id="ARBA00005953"/>
    </source>
</evidence>
<dbReference type="Proteomes" id="UP001319883">
    <property type="component" value="Unassembled WGS sequence"/>
</dbReference>
<organism evidence="3 4">
    <name type="scientific">Modicisalibacter tunisiensis</name>
    <dbReference type="NCBI Taxonomy" id="390637"/>
    <lineage>
        <taxon>Bacteria</taxon>
        <taxon>Pseudomonadati</taxon>
        <taxon>Pseudomonadota</taxon>
        <taxon>Gammaproteobacteria</taxon>
        <taxon>Oceanospirillales</taxon>
        <taxon>Halomonadaceae</taxon>
        <taxon>Modicisalibacter</taxon>
    </lineage>
</organism>
<accession>A0ABS7WW79</accession>
<keyword evidence="2" id="KW-0378">Hydrolase</keyword>
<reference evidence="3 4" key="1">
    <citation type="submission" date="2021-05" db="EMBL/GenBank/DDBJ databases">
        <title>Petroleum and Energy Research Collection (APPE): ex situ preservation of microbial diversity associated with the oil industry and exploitation of its biotechnological potential.</title>
        <authorList>
            <person name="Paixao C.T.M."/>
            <person name="Gomes M.B."/>
            <person name="Oliveira V.M."/>
        </authorList>
    </citation>
    <scope>NUCLEOTIDE SEQUENCE [LARGE SCALE GENOMIC DNA]</scope>
    <source>
        <strain evidence="3 4">LIT2</strain>
    </source>
</reference>
<dbReference type="CDD" id="cd00586">
    <property type="entry name" value="4HBT"/>
    <property type="match status" value="1"/>
</dbReference>
<dbReference type="InterPro" id="IPR029069">
    <property type="entry name" value="HotDog_dom_sf"/>
</dbReference>
<gene>
    <name evidence="3" type="ORF">KGQ91_02165</name>
</gene>
<sequence length="147" mass="15934">MQRLAFPEAECIHRQPLTVRLGDINYGRHLGHDALVTLLHEARARAIAALGFSESDVAGSPSVVAELTVQYRAEAHWGDVLVAETAMPTPTGKGMPVYQRLVREADARTVAVACVTLLWLDPDTHRPIAVPPVLVQAVQRSRAPGSD</sequence>